<feature type="coiled-coil region" evidence="1">
    <location>
        <begin position="90"/>
        <end position="117"/>
    </location>
</feature>
<organism evidence="2 3">
    <name type="scientific">Butyrivibrio hungatei DSM 14810</name>
    <dbReference type="NCBI Taxonomy" id="1121132"/>
    <lineage>
        <taxon>Bacteria</taxon>
        <taxon>Bacillati</taxon>
        <taxon>Bacillota</taxon>
        <taxon>Clostridia</taxon>
        <taxon>Lachnospirales</taxon>
        <taxon>Lachnospiraceae</taxon>
        <taxon>Butyrivibrio</taxon>
    </lineage>
</organism>
<proteinExistence type="predicted"/>
<feature type="coiled-coil region" evidence="1">
    <location>
        <begin position="4"/>
        <end position="31"/>
    </location>
</feature>
<dbReference type="EMBL" id="FRDH01000004">
    <property type="protein sequence ID" value="SHN53715.1"/>
    <property type="molecule type" value="Genomic_DNA"/>
</dbReference>
<gene>
    <name evidence="2" type="ORF">SAMN02745247_01071</name>
</gene>
<reference evidence="2 3" key="1">
    <citation type="submission" date="2016-12" db="EMBL/GenBank/DDBJ databases">
        <authorList>
            <person name="Song W.-J."/>
            <person name="Kurnit D.M."/>
        </authorList>
    </citation>
    <scope>NUCLEOTIDE SEQUENCE [LARGE SCALE GENOMIC DNA]</scope>
    <source>
        <strain evidence="2 3">DSM 14810</strain>
    </source>
</reference>
<evidence type="ECO:0000313" key="3">
    <source>
        <dbReference type="Proteomes" id="UP000184097"/>
    </source>
</evidence>
<evidence type="ECO:0000313" key="2">
    <source>
        <dbReference type="EMBL" id="SHN53715.1"/>
    </source>
</evidence>
<evidence type="ECO:0000256" key="1">
    <source>
        <dbReference type="SAM" id="Coils"/>
    </source>
</evidence>
<name>A0A1M7S5V2_9FIRM</name>
<dbReference type="AlphaFoldDB" id="A0A1M7S5V2"/>
<protein>
    <recommendedName>
        <fullName evidence="4">DUF5082 domain-containing protein</fullName>
    </recommendedName>
</protein>
<dbReference type="Proteomes" id="UP000184097">
    <property type="component" value="Unassembled WGS sequence"/>
</dbReference>
<evidence type="ECO:0008006" key="4">
    <source>
        <dbReference type="Google" id="ProtNLM"/>
    </source>
</evidence>
<keyword evidence="1" id="KW-0175">Coiled coil</keyword>
<sequence length="117" mass="14032">MTEIQALYEQIKEYRRDIEELEEERFCIRQQYTTIDEVNKSVIHYDMTYGDDWKGNLETEAEEYREEICHTTNTALDETLELIEDINRIIEVINELIEKCYAEIEELEAELASLTEE</sequence>
<accession>A0A1M7S5V2</accession>